<accession>A0A0V0XE14</accession>
<gene>
    <name evidence="1" type="primary">pol</name>
    <name evidence="1" type="ORF">T4E_8107</name>
</gene>
<dbReference type="Proteomes" id="UP000054815">
    <property type="component" value="Unassembled WGS sequence"/>
</dbReference>
<dbReference type="STRING" id="6337.A0A0V0XE14"/>
<dbReference type="InterPro" id="IPR043502">
    <property type="entry name" value="DNA/RNA_pol_sf"/>
</dbReference>
<dbReference type="Gene3D" id="3.30.70.270">
    <property type="match status" value="1"/>
</dbReference>
<sequence>MRLRIGKSEVAEADCENTAFFQISGVLPVQDHALNDVIAFGKTEEEHLDRLTEVLSRLQSMELNVKLEKCWLMYQSIRYAGHIVTQHGPEIHFDRQFLGFASYYRRFVRNFVGVWRTCCMT</sequence>
<dbReference type="EMBL" id="JYDU01000510">
    <property type="protein sequence ID" value="KRX86055.1"/>
    <property type="molecule type" value="Genomic_DNA"/>
</dbReference>
<dbReference type="InterPro" id="IPR043128">
    <property type="entry name" value="Rev_trsase/Diguanyl_cyclase"/>
</dbReference>
<dbReference type="AlphaFoldDB" id="A0A0V0XE14"/>
<organism evidence="1 2">
    <name type="scientific">Trichinella pseudospiralis</name>
    <name type="common">Parasitic roundworm</name>
    <dbReference type="NCBI Taxonomy" id="6337"/>
    <lineage>
        <taxon>Eukaryota</taxon>
        <taxon>Metazoa</taxon>
        <taxon>Ecdysozoa</taxon>
        <taxon>Nematoda</taxon>
        <taxon>Enoplea</taxon>
        <taxon>Dorylaimia</taxon>
        <taxon>Trichinellida</taxon>
        <taxon>Trichinellidae</taxon>
        <taxon>Trichinella</taxon>
    </lineage>
</organism>
<name>A0A0V0XE14_TRIPS</name>
<dbReference type="PANTHER" id="PTHR37984:SF5">
    <property type="entry name" value="PROTEIN NYNRIN-LIKE"/>
    <property type="match status" value="1"/>
</dbReference>
<protein>
    <submittedName>
        <fullName evidence="1">Retrovirus-related Pol polyprotein from transposon 17.6</fullName>
    </submittedName>
</protein>
<dbReference type="SUPFAM" id="SSF56672">
    <property type="entry name" value="DNA/RNA polymerases"/>
    <property type="match status" value="1"/>
</dbReference>
<evidence type="ECO:0000313" key="2">
    <source>
        <dbReference type="Proteomes" id="UP000054815"/>
    </source>
</evidence>
<dbReference type="PANTHER" id="PTHR37984">
    <property type="entry name" value="PROTEIN CBG26694"/>
    <property type="match status" value="1"/>
</dbReference>
<proteinExistence type="predicted"/>
<evidence type="ECO:0000313" key="1">
    <source>
        <dbReference type="EMBL" id="KRX86055.1"/>
    </source>
</evidence>
<reference evidence="1 2" key="1">
    <citation type="submission" date="2015-01" db="EMBL/GenBank/DDBJ databases">
        <title>Evolution of Trichinella species and genotypes.</title>
        <authorList>
            <person name="Korhonen P.K."/>
            <person name="Edoardo P."/>
            <person name="Giuseppe L.R."/>
            <person name="Gasser R.B."/>
        </authorList>
    </citation>
    <scope>NUCLEOTIDE SEQUENCE [LARGE SCALE GENOMIC DNA]</scope>
    <source>
        <strain evidence="1">ISS141</strain>
    </source>
</reference>
<comment type="caution">
    <text evidence="1">The sequence shown here is derived from an EMBL/GenBank/DDBJ whole genome shotgun (WGS) entry which is preliminary data.</text>
</comment>
<dbReference type="InterPro" id="IPR050951">
    <property type="entry name" value="Retrovirus_Pol_polyprotein"/>
</dbReference>